<dbReference type="InterPro" id="IPR036097">
    <property type="entry name" value="HisK_dim/P_sf"/>
</dbReference>
<dbReference type="SUPFAM" id="SSF47384">
    <property type="entry name" value="Homodimeric domain of signal transducing histidine kinase"/>
    <property type="match status" value="1"/>
</dbReference>
<keyword evidence="4" id="KW-0808">Transferase</keyword>
<dbReference type="PROSITE" id="PS50109">
    <property type="entry name" value="HIS_KIN"/>
    <property type="match status" value="1"/>
</dbReference>
<dbReference type="RefSeq" id="WP_187733959.1">
    <property type="nucleotide sequence ID" value="NZ_CP060784.1"/>
</dbReference>
<dbReference type="Pfam" id="PF02518">
    <property type="entry name" value="HATPase_c"/>
    <property type="match status" value="1"/>
</dbReference>
<keyword evidence="5" id="KW-0418">Kinase</keyword>
<evidence type="ECO:0000259" key="7">
    <source>
        <dbReference type="PROSITE" id="PS50113"/>
    </source>
</evidence>
<dbReference type="InterPro" id="IPR003594">
    <property type="entry name" value="HATPase_dom"/>
</dbReference>
<feature type="domain" description="Histidine kinase" evidence="6">
    <location>
        <begin position="64"/>
        <end position="280"/>
    </location>
</feature>
<dbReference type="EC" id="2.7.13.3" evidence="2"/>
<accession>A0A7H0GZN4</accession>
<protein>
    <recommendedName>
        <fullName evidence="2">histidine kinase</fullName>
        <ecNumber evidence="2">2.7.13.3</ecNumber>
    </recommendedName>
</protein>
<dbReference type="Gene3D" id="1.10.287.130">
    <property type="match status" value="1"/>
</dbReference>
<comment type="catalytic activity">
    <reaction evidence="1">
        <text>ATP + protein L-histidine = ADP + protein N-phospho-L-histidine.</text>
        <dbReference type="EC" id="2.7.13.3"/>
    </reaction>
</comment>
<dbReference type="PANTHER" id="PTHR43304:SF1">
    <property type="entry name" value="PAC DOMAIN-CONTAINING PROTEIN"/>
    <property type="match status" value="1"/>
</dbReference>
<evidence type="ECO:0000256" key="5">
    <source>
        <dbReference type="ARBA" id="ARBA00022777"/>
    </source>
</evidence>
<dbReference type="Pfam" id="PF00512">
    <property type="entry name" value="HisKA"/>
    <property type="match status" value="1"/>
</dbReference>
<dbReference type="InterPro" id="IPR004358">
    <property type="entry name" value="Sig_transdc_His_kin-like_C"/>
</dbReference>
<evidence type="ECO:0000256" key="3">
    <source>
        <dbReference type="ARBA" id="ARBA00022553"/>
    </source>
</evidence>
<dbReference type="InterPro" id="IPR052162">
    <property type="entry name" value="Sensor_kinase/Photoreceptor"/>
</dbReference>
<evidence type="ECO:0000313" key="8">
    <source>
        <dbReference type="EMBL" id="QNP53750.1"/>
    </source>
</evidence>
<evidence type="ECO:0000256" key="4">
    <source>
        <dbReference type="ARBA" id="ARBA00022679"/>
    </source>
</evidence>
<feature type="domain" description="PAC" evidence="7">
    <location>
        <begin position="1"/>
        <end position="46"/>
    </location>
</feature>
<dbReference type="KEGG" id="hqi:H9L05_09535"/>
<evidence type="ECO:0000313" key="9">
    <source>
        <dbReference type="Proteomes" id="UP000516093"/>
    </source>
</evidence>
<dbReference type="PRINTS" id="PR00344">
    <property type="entry name" value="BCTRLSENSOR"/>
</dbReference>
<gene>
    <name evidence="8" type="ORF">H9L05_09535</name>
</gene>
<keyword evidence="9" id="KW-1185">Reference proteome</keyword>
<keyword evidence="3" id="KW-0597">Phosphoprotein</keyword>
<dbReference type="SUPFAM" id="SSF55874">
    <property type="entry name" value="ATPase domain of HSP90 chaperone/DNA topoisomerase II/histidine kinase"/>
    <property type="match status" value="1"/>
</dbReference>
<sequence length="286" mass="32382">MSRLGGYRWFLGRAEPLRNTAGEVIKWFGSCTDIDDVKHAQQHLQMQNAQLIRINQDLDNFVYTASHDLRQPIYNMAGIFEELTRTTHFNDPDTAELIAMFEEALQRIYGTIQDLADLVQVQRRHEQVPAEPVDVKSLAQSVIRSMQEQVEEVGGKFELDTTAVPTLWFVRSNLQSVLYNLLSNALKYAMPGRPPYIRVRTDLVDGVPVLTVTDNGLGIDMARHGAELFQMFRRFHDHVAGSGMGLHLVNRIIQQAGGHVEVESTVGEGTTFRVYFSPQQQLRSAK</sequence>
<dbReference type="PROSITE" id="PS50113">
    <property type="entry name" value="PAC"/>
    <property type="match status" value="1"/>
</dbReference>
<dbReference type="Gene3D" id="3.30.565.10">
    <property type="entry name" value="Histidine kinase-like ATPase, C-terminal domain"/>
    <property type="match status" value="1"/>
</dbReference>
<dbReference type="EMBL" id="CP060784">
    <property type="protein sequence ID" value="QNP53750.1"/>
    <property type="molecule type" value="Genomic_DNA"/>
</dbReference>
<evidence type="ECO:0000259" key="6">
    <source>
        <dbReference type="PROSITE" id="PS50109"/>
    </source>
</evidence>
<reference evidence="8 9" key="1">
    <citation type="submission" date="2020-08" db="EMBL/GenBank/DDBJ databases">
        <title>Genome sequence of Hymenobacter qilianensis JCM 19763T.</title>
        <authorList>
            <person name="Hyun D.-W."/>
            <person name="Bae J.-W."/>
        </authorList>
    </citation>
    <scope>NUCLEOTIDE SEQUENCE [LARGE SCALE GENOMIC DNA]</scope>
    <source>
        <strain evidence="8 9">JCM 19763</strain>
    </source>
</reference>
<dbReference type="InterPro" id="IPR036890">
    <property type="entry name" value="HATPase_C_sf"/>
</dbReference>
<dbReference type="GO" id="GO:0000155">
    <property type="term" value="F:phosphorelay sensor kinase activity"/>
    <property type="evidence" value="ECO:0007669"/>
    <property type="project" value="InterPro"/>
</dbReference>
<evidence type="ECO:0000256" key="1">
    <source>
        <dbReference type="ARBA" id="ARBA00000085"/>
    </source>
</evidence>
<dbReference type="Gene3D" id="2.10.70.100">
    <property type="match status" value="1"/>
</dbReference>
<proteinExistence type="predicted"/>
<dbReference type="PANTHER" id="PTHR43304">
    <property type="entry name" value="PHYTOCHROME-LIKE PROTEIN CPH1"/>
    <property type="match status" value="1"/>
</dbReference>
<dbReference type="AlphaFoldDB" id="A0A7H0GZN4"/>
<evidence type="ECO:0000256" key="2">
    <source>
        <dbReference type="ARBA" id="ARBA00012438"/>
    </source>
</evidence>
<dbReference type="InterPro" id="IPR005467">
    <property type="entry name" value="His_kinase_dom"/>
</dbReference>
<organism evidence="8 9">
    <name type="scientific">Hymenobacter qilianensis</name>
    <dbReference type="NCBI Taxonomy" id="1385715"/>
    <lineage>
        <taxon>Bacteria</taxon>
        <taxon>Pseudomonadati</taxon>
        <taxon>Bacteroidota</taxon>
        <taxon>Cytophagia</taxon>
        <taxon>Cytophagales</taxon>
        <taxon>Hymenobacteraceae</taxon>
        <taxon>Hymenobacter</taxon>
    </lineage>
</organism>
<dbReference type="SMART" id="SM00387">
    <property type="entry name" value="HATPase_c"/>
    <property type="match status" value="1"/>
</dbReference>
<dbReference type="SMART" id="SM00388">
    <property type="entry name" value="HisKA"/>
    <property type="match status" value="1"/>
</dbReference>
<dbReference type="CDD" id="cd00082">
    <property type="entry name" value="HisKA"/>
    <property type="match status" value="1"/>
</dbReference>
<dbReference type="InterPro" id="IPR003661">
    <property type="entry name" value="HisK_dim/P_dom"/>
</dbReference>
<dbReference type="InterPro" id="IPR000700">
    <property type="entry name" value="PAS-assoc_C"/>
</dbReference>
<dbReference type="Proteomes" id="UP000516093">
    <property type="component" value="Chromosome"/>
</dbReference>
<name>A0A7H0GZN4_9BACT</name>